<dbReference type="GO" id="GO:0005829">
    <property type="term" value="C:cytosol"/>
    <property type="evidence" value="ECO:0007669"/>
    <property type="project" value="TreeGrafter"/>
</dbReference>
<reference evidence="11" key="1">
    <citation type="submission" date="2016-10" db="EMBL/GenBank/DDBJ databases">
        <authorList>
            <person name="Varghese N."/>
            <person name="Submissions S."/>
        </authorList>
    </citation>
    <scope>NUCLEOTIDE SEQUENCE [LARGE SCALE GENOMIC DNA]</scope>
    <source>
        <strain evidence="11">CCM 7469</strain>
    </source>
</reference>
<dbReference type="RefSeq" id="WP_090266728.1">
    <property type="nucleotide sequence ID" value="NZ_FNDS01000011.1"/>
</dbReference>
<dbReference type="GO" id="GO:0004066">
    <property type="term" value="F:asparagine synthase (glutamine-hydrolyzing) activity"/>
    <property type="evidence" value="ECO:0007669"/>
    <property type="project" value="UniProtKB-EC"/>
</dbReference>
<dbReference type="Gene3D" id="3.40.50.620">
    <property type="entry name" value="HUPs"/>
    <property type="match status" value="2"/>
</dbReference>
<comment type="pathway">
    <text evidence="1">Amino-acid biosynthesis; L-asparagine biosynthesis; L-asparagine from L-aspartate (L-Gln route): step 1/1.</text>
</comment>
<keyword evidence="4 8" id="KW-0547">Nucleotide-binding</keyword>
<dbReference type="InterPro" id="IPR051786">
    <property type="entry name" value="ASN_synthetase/amidase"/>
</dbReference>
<dbReference type="SUPFAM" id="SSF52402">
    <property type="entry name" value="Adenine nucleotide alpha hydrolases-like"/>
    <property type="match status" value="1"/>
</dbReference>
<dbReference type="InterPro" id="IPR014729">
    <property type="entry name" value="Rossmann-like_a/b/a_fold"/>
</dbReference>
<evidence type="ECO:0000256" key="1">
    <source>
        <dbReference type="ARBA" id="ARBA00005187"/>
    </source>
</evidence>
<feature type="domain" description="Glutamine amidotransferase type-2" evidence="9">
    <location>
        <begin position="2"/>
        <end position="213"/>
    </location>
</feature>
<name>A0A1G8LDC4_9PSED</name>
<evidence type="ECO:0000256" key="6">
    <source>
        <dbReference type="ARBA" id="ARBA00022962"/>
    </source>
</evidence>
<evidence type="ECO:0000259" key="9">
    <source>
        <dbReference type="PROSITE" id="PS51278"/>
    </source>
</evidence>
<dbReference type="Proteomes" id="UP000199636">
    <property type="component" value="Unassembled WGS sequence"/>
</dbReference>
<keyword evidence="6" id="KW-0315">Glutamine amidotransferase</keyword>
<dbReference type="PANTHER" id="PTHR43284:SF1">
    <property type="entry name" value="ASPARAGINE SYNTHETASE"/>
    <property type="match status" value="1"/>
</dbReference>
<protein>
    <recommendedName>
        <fullName evidence="3">asparagine synthase (glutamine-hydrolyzing)</fullName>
        <ecNumber evidence="3">6.3.5.4</ecNumber>
    </recommendedName>
</protein>
<evidence type="ECO:0000256" key="4">
    <source>
        <dbReference type="ARBA" id="ARBA00022741"/>
    </source>
</evidence>
<dbReference type="GO" id="GO:0006529">
    <property type="term" value="P:asparagine biosynthetic process"/>
    <property type="evidence" value="ECO:0007669"/>
    <property type="project" value="InterPro"/>
</dbReference>
<dbReference type="Pfam" id="PF13537">
    <property type="entry name" value="GATase_7"/>
    <property type="match status" value="1"/>
</dbReference>
<dbReference type="PROSITE" id="PS51278">
    <property type="entry name" value="GATASE_TYPE_2"/>
    <property type="match status" value="1"/>
</dbReference>
<organism evidence="10 11">
    <name type="scientific">Pseudomonas panipatensis</name>
    <dbReference type="NCBI Taxonomy" id="428992"/>
    <lineage>
        <taxon>Bacteria</taxon>
        <taxon>Pseudomonadati</taxon>
        <taxon>Pseudomonadota</taxon>
        <taxon>Gammaproteobacteria</taxon>
        <taxon>Pseudomonadales</taxon>
        <taxon>Pseudomonadaceae</taxon>
        <taxon>Pseudomonas</taxon>
    </lineage>
</organism>
<dbReference type="PANTHER" id="PTHR43284">
    <property type="entry name" value="ASPARAGINE SYNTHETASE (GLUTAMINE-HYDROLYZING)"/>
    <property type="match status" value="1"/>
</dbReference>
<dbReference type="OrthoDB" id="9763290at2"/>
<dbReference type="InterPro" id="IPR006426">
    <property type="entry name" value="Asn_synth_AEB"/>
</dbReference>
<dbReference type="SUPFAM" id="SSF56235">
    <property type="entry name" value="N-terminal nucleophile aminohydrolases (Ntn hydrolases)"/>
    <property type="match status" value="1"/>
</dbReference>
<evidence type="ECO:0000256" key="7">
    <source>
        <dbReference type="ARBA" id="ARBA00048741"/>
    </source>
</evidence>
<dbReference type="PIRSF" id="PIRSF001589">
    <property type="entry name" value="Asn_synthetase_glu-h"/>
    <property type="match status" value="1"/>
</dbReference>
<dbReference type="EC" id="6.3.5.4" evidence="3"/>
<dbReference type="InterPro" id="IPR017932">
    <property type="entry name" value="GATase_2_dom"/>
</dbReference>
<gene>
    <name evidence="10" type="ORF">SAMN05216272_11190</name>
</gene>
<sequence length="642" mass="72116">MSAIAGLIRLDGTAPDRATLQRMQAVLAPYGADAQRQWREGPAGLLHCLLRITPEDSLDQQPRLDPERRCVVLFDGRLDNRRELAAELGLGSAELALLADVDLVQRACLRWVDAAPEHLLGSFAYACWWPAQRRLELVRDAMGGRPLVWFQGRGFFAFASLPKGLFCIPGVPREICQASLAERLAQLPMSGAQTLFKDIRRVERGQLLSVQGERLECRQYYRLDPRRELRLGSDDEYLEAFSEVLERSVASCLRAAGPLASQLSSGFDSGTVTALAARQLARSGQRLTAFTAVPREGFAGPAPKGQHADEGPGARAVAARFANIDHVLIRANPRAPLDVLRTLTEAMDCMPMYAVNSLWLDAIEADAQRRGVRVLLNANAGNMTISHTGLAYLAELFGKRRWRDWWRELAACRRRHPLARLLRLSVEPHLPLPLWRLQARLSGTQLHLEKRSALHSRWRQGTHLEARAKALDWFLERPRWKDSRQMRAAVLNRGNAAEPAIAANLRGLELRDPTADRRLVEFCLSIPEDQYLRDGQTRWLLRRLVGELLPPEVLNARSRGYQAADWYETLGAALPELREEMQRLTSHAGAADMLDLQGMSASLENWPAAGWERQAVTEEYRARLMRGLAVGGFIRYVESDNR</sequence>
<evidence type="ECO:0000256" key="3">
    <source>
        <dbReference type="ARBA" id="ARBA00012737"/>
    </source>
</evidence>
<comment type="catalytic activity">
    <reaction evidence="7">
        <text>L-aspartate + L-glutamine + ATP + H2O = L-asparagine + L-glutamate + AMP + diphosphate + H(+)</text>
        <dbReference type="Rhea" id="RHEA:12228"/>
        <dbReference type="ChEBI" id="CHEBI:15377"/>
        <dbReference type="ChEBI" id="CHEBI:15378"/>
        <dbReference type="ChEBI" id="CHEBI:29985"/>
        <dbReference type="ChEBI" id="CHEBI:29991"/>
        <dbReference type="ChEBI" id="CHEBI:30616"/>
        <dbReference type="ChEBI" id="CHEBI:33019"/>
        <dbReference type="ChEBI" id="CHEBI:58048"/>
        <dbReference type="ChEBI" id="CHEBI:58359"/>
        <dbReference type="ChEBI" id="CHEBI:456215"/>
        <dbReference type="EC" id="6.3.5.4"/>
    </reaction>
</comment>
<dbReference type="Gene3D" id="3.60.20.10">
    <property type="entry name" value="Glutamine Phosphoribosylpyrophosphate, subunit 1, domain 1"/>
    <property type="match status" value="1"/>
</dbReference>
<keyword evidence="11" id="KW-1185">Reference proteome</keyword>
<dbReference type="InterPro" id="IPR033738">
    <property type="entry name" value="AsnB_N"/>
</dbReference>
<dbReference type="GO" id="GO:0005524">
    <property type="term" value="F:ATP binding"/>
    <property type="evidence" value="ECO:0007669"/>
    <property type="project" value="UniProtKB-KW"/>
</dbReference>
<dbReference type="STRING" id="428992.SAMN05216272_11190"/>
<evidence type="ECO:0000256" key="2">
    <source>
        <dbReference type="ARBA" id="ARBA00005752"/>
    </source>
</evidence>
<proteinExistence type="inferred from homology"/>
<dbReference type="EMBL" id="FNDS01000011">
    <property type="protein sequence ID" value="SDI53714.1"/>
    <property type="molecule type" value="Genomic_DNA"/>
</dbReference>
<dbReference type="InterPro" id="IPR001962">
    <property type="entry name" value="Asn_synthase"/>
</dbReference>
<evidence type="ECO:0000256" key="8">
    <source>
        <dbReference type="PIRSR" id="PIRSR001589-2"/>
    </source>
</evidence>
<dbReference type="AlphaFoldDB" id="A0A1G8LDC4"/>
<evidence type="ECO:0000256" key="5">
    <source>
        <dbReference type="ARBA" id="ARBA00022840"/>
    </source>
</evidence>
<dbReference type="InterPro" id="IPR029055">
    <property type="entry name" value="Ntn_hydrolases_N"/>
</dbReference>
<accession>A0A1G8LDC4</accession>
<evidence type="ECO:0000313" key="10">
    <source>
        <dbReference type="EMBL" id="SDI53714.1"/>
    </source>
</evidence>
<keyword evidence="5 8" id="KW-0067">ATP-binding</keyword>
<dbReference type="Pfam" id="PF00733">
    <property type="entry name" value="Asn_synthase"/>
    <property type="match status" value="1"/>
</dbReference>
<feature type="binding site" evidence="8">
    <location>
        <position position="100"/>
    </location>
    <ligand>
        <name>L-glutamine</name>
        <dbReference type="ChEBI" id="CHEBI:58359"/>
    </ligand>
</feature>
<evidence type="ECO:0000313" key="11">
    <source>
        <dbReference type="Proteomes" id="UP000199636"/>
    </source>
</evidence>
<dbReference type="CDD" id="cd00712">
    <property type="entry name" value="AsnB"/>
    <property type="match status" value="1"/>
</dbReference>
<comment type="similarity">
    <text evidence="2">Belongs to the asparagine synthetase family.</text>
</comment>